<keyword evidence="2" id="KW-0479">Metal-binding</keyword>
<dbReference type="EMBL" id="DQWQ01000031">
    <property type="protein sequence ID" value="HDD35284.1"/>
    <property type="molecule type" value="Genomic_DNA"/>
</dbReference>
<evidence type="ECO:0000256" key="4">
    <source>
        <dbReference type="ARBA" id="ARBA00022833"/>
    </source>
</evidence>
<dbReference type="SUPFAM" id="SSF102215">
    <property type="entry name" value="Creatininase"/>
    <property type="match status" value="1"/>
</dbReference>
<comment type="cofactor">
    <cofactor evidence="1">
        <name>Zn(2+)</name>
        <dbReference type="ChEBI" id="CHEBI:29105"/>
    </cofactor>
</comment>
<evidence type="ECO:0000256" key="2">
    <source>
        <dbReference type="ARBA" id="ARBA00022723"/>
    </source>
</evidence>
<dbReference type="AlphaFoldDB" id="A0A7V0I9M8"/>
<evidence type="ECO:0000256" key="5">
    <source>
        <dbReference type="ARBA" id="ARBA00024029"/>
    </source>
</evidence>
<dbReference type="GO" id="GO:0016811">
    <property type="term" value="F:hydrolase activity, acting on carbon-nitrogen (but not peptide) bonds, in linear amides"/>
    <property type="evidence" value="ECO:0007669"/>
    <property type="project" value="TreeGrafter"/>
</dbReference>
<evidence type="ECO:0000313" key="6">
    <source>
        <dbReference type="EMBL" id="HDD35284.1"/>
    </source>
</evidence>
<sequence>MHLETITMSDFKKQKKATIILPFGSIEAHGTHLPLGTDTFIAYALCLKAGEKTDTIVAPPFYYGVCRSTKAHPGTISISAFALRTLVKDLISNYVYQGFSHFLLFSGHAGSLHMAALKEVGEKMVEKELVEKIAILSILDLLDENIGLETKEDSHAGELETSLMLYLHPLWVKGEAKEDYPHFPLFLLTKEKIKYWPSAIWGNPLLATKEKGERFFNYLVKKLIDIIKEIKK</sequence>
<accession>A0A7V0I9M8</accession>
<organism evidence="6">
    <name type="scientific">Desulfofervidus auxilii</name>
    <dbReference type="NCBI Taxonomy" id="1621989"/>
    <lineage>
        <taxon>Bacteria</taxon>
        <taxon>Pseudomonadati</taxon>
        <taxon>Thermodesulfobacteriota</taxon>
        <taxon>Candidatus Desulfofervidia</taxon>
        <taxon>Candidatus Desulfofervidales</taxon>
        <taxon>Candidatus Desulfofervidaceae</taxon>
        <taxon>Candidatus Desulfofervidus</taxon>
    </lineage>
</organism>
<dbReference type="PANTHER" id="PTHR35005:SF1">
    <property type="entry name" value="2-AMINO-5-FORMYLAMINO-6-RIBOSYLAMINOPYRIMIDIN-4(3H)-ONE 5'-MONOPHOSPHATE DEFORMYLASE"/>
    <property type="match status" value="1"/>
</dbReference>
<evidence type="ECO:0000256" key="1">
    <source>
        <dbReference type="ARBA" id="ARBA00001947"/>
    </source>
</evidence>
<dbReference type="InterPro" id="IPR003785">
    <property type="entry name" value="Creatininase/forma_Hydrolase"/>
</dbReference>
<evidence type="ECO:0000256" key="3">
    <source>
        <dbReference type="ARBA" id="ARBA00022801"/>
    </source>
</evidence>
<comment type="caution">
    <text evidence="6">The sequence shown here is derived from an EMBL/GenBank/DDBJ whole genome shotgun (WGS) entry which is preliminary data.</text>
</comment>
<dbReference type="GO" id="GO:0009231">
    <property type="term" value="P:riboflavin biosynthetic process"/>
    <property type="evidence" value="ECO:0007669"/>
    <property type="project" value="TreeGrafter"/>
</dbReference>
<dbReference type="Pfam" id="PF02633">
    <property type="entry name" value="Creatininase"/>
    <property type="match status" value="1"/>
</dbReference>
<reference evidence="6" key="1">
    <citation type="journal article" date="2020" name="mSystems">
        <title>Genome- and Community-Level Interaction Insights into Carbon Utilization and Element Cycling Functions of Hydrothermarchaeota in Hydrothermal Sediment.</title>
        <authorList>
            <person name="Zhou Z."/>
            <person name="Liu Y."/>
            <person name="Xu W."/>
            <person name="Pan J."/>
            <person name="Luo Z.H."/>
            <person name="Li M."/>
        </authorList>
    </citation>
    <scope>NUCLEOTIDE SEQUENCE [LARGE SCALE GENOMIC DNA]</scope>
    <source>
        <strain evidence="6">HyVt-113</strain>
    </source>
</reference>
<name>A0A7V0I9M8_DESA2</name>
<comment type="similarity">
    <text evidence="5">Belongs to the creatininase superfamily.</text>
</comment>
<protein>
    <submittedName>
        <fullName evidence="6">Creatininase family protein</fullName>
    </submittedName>
</protein>
<dbReference type="PANTHER" id="PTHR35005">
    <property type="entry name" value="3-DEHYDRO-SCYLLO-INOSOSE HYDROLASE"/>
    <property type="match status" value="1"/>
</dbReference>
<proteinExistence type="inferred from homology"/>
<keyword evidence="3" id="KW-0378">Hydrolase</keyword>
<dbReference type="Proteomes" id="UP000885706">
    <property type="component" value="Unassembled WGS sequence"/>
</dbReference>
<dbReference type="InterPro" id="IPR024087">
    <property type="entry name" value="Creatininase-like_sf"/>
</dbReference>
<keyword evidence="4" id="KW-0862">Zinc</keyword>
<gene>
    <name evidence="6" type="ORF">ENF30_00630</name>
</gene>
<dbReference type="Gene3D" id="3.40.50.10310">
    <property type="entry name" value="Creatininase"/>
    <property type="match status" value="1"/>
</dbReference>
<dbReference type="GO" id="GO:0046872">
    <property type="term" value="F:metal ion binding"/>
    <property type="evidence" value="ECO:0007669"/>
    <property type="project" value="UniProtKB-KW"/>
</dbReference>